<evidence type="ECO:0000256" key="1">
    <source>
        <dbReference type="PROSITE-ProRule" id="PRU00339"/>
    </source>
</evidence>
<feature type="chain" id="PRO_5045489936" evidence="3">
    <location>
        <begin position="20"/>
        <end position="275"/>
    </location>
</feature>
<evidence type="ECO:0000256" key="2">
    <source>
        <dbReference type="SAM" id="Coils"/>
    </source>
</evidence>
<comment type="caution">
    <text evidence="4">The sequence shown here is derived from an EMBL/GenBank/DDBJ whole genome shotgun (WGS) entry which is preliminary data.</text>
</comment>
<proteinExistence type="predicted"/>
<gene>
    <name evidence="4" type="ORF">NYG85_05845</name>
</gene>
<dbReference type="EMBL" id="JANURM010000005">
    <property type="protein sequence ID" value="MDL0088894.1"/>
    <property type="molecule type" value="Genomic_DNA"/>
</dbReference>
<dbReference type="RefSeq" id="WP_284937552.1">
    <property type="nucleotide sequence ID" value="NZ_JANURM010000005.1"/>
</dbReference>
<reference evidence="4" key="2">
    <citation type="journal article" date="2023" name="Microorganisms">
        <title>Isolation and Genomic Characteristics of Cat-Borne Campylobacter felis sp. nov. and Sheep-Borne Campylobacter ovis sp. nov.</title>
        <authorList>
            <person name="Wang H."/>
            <person name="Li Y."/>
            <person name="Gu Y."/>
            <person name="Zhou G."/>
            <person name="Chen X."/>
            <person name="Zhang X."/>
            <person name="Shao Z."/>
            <person name="Zhang J."/>
            <person name="Zhang M."/>
        </authorList>
    </citation>
    <scope>NUCLEOTIDE SEQUENCE</scope>
    <source>
        <strain evidence="4">PS10</strain>
    </source>
</reference>
<reference evidence="4" key="1">
    <citation type="submission" date="2022-08" db="EMBL/GenBank/DDBJ databases">
        <authorList>
            <person name="Wang H."/>
        </authorList>
    </citation>
    <scope>NUCLEOTIDE SEQUENCE</scope>
    <source>
        <strain evidence="4">PS10</strain>
    </source>
</reference>
<feature type="signal peptide" evidence="3">
    <location>
        <begin position="1"/>
        <end position="19"/>
    </location>
</feature>
<dbReference type="PROSITE" id="PS50005">
    <property type="entry name" value="TPR"/>
    <property type="match status" value="1"/>
</dbReference>
<feature type="coiled-coil region" evidence="2">
    <location>
        <begin position="65"/>
        <end position="99"/>
    </location>
</feature>
<evidence type="ECO:0000313" key="5">
    <source>
        <dbReference type="Proteomes" id="UP001173801"/>
    </source>
</evidence>
<evidence type="ECO:0000256" key="3">
    <source>
        <dbReference type="SAM" id="SignalP"/>
    </source>
</evidence>
<protein>
    <submittedName>
        <fullName evidence="4">Tetratricopeptide repeat protein</fullName>
    </submittedName>
</protein>
<organism evidence="4 5">
    <name type="scientific">Campylobacter gastrosuis</name>
    <dbReference type="NCBI Taxonomy" id="2974576"/>
    <lineage>
        <taxon>Bacteria</taxon>
        <taxon>Pseudomonadati</taxon>
        <taxon>Campylobacterota</taxon>
        <taxon>Epsilonproteobacteria</taxon>
        <taxon>Campylobacterales</taxon>
        <taxon>Campylobacteraceae</taxon>
        <taxon>Campylobacter</taxon>
    </lineage>
</organism>
<dbReference type="InterPro" id="IPR019734">
    <property type="entry name" value="TPR_rpt"/>
</dbReference>
<dbReference type="Gene3D" id="1.25.40.10">
    <property type="entry name" value="Tetratricopeptide repeat domain"/>
    <property type="match status" value="1"/>
</dbReference>
<dbReference type="SUPFAM" id="SSF48452">
    <property type="entry name" value="TPR-like"/>
    <property type="match status" value="1"/>
</dbReference>
<accession>A0ABT7HR76</accession>
<sequence>MKKKILSVAILSAILPLLAEVSAFDAGNLNSQNPYGLTDSEKEVLKNRQNVASLESSLGSIEEQIQGMQSLLEGVSARMSRLEQRVNELEIRINGDTNSSGESIASLKAYVDDTRALQEKNYKNITDTLNKLGSLIDKKSSQTITKTESASPKTELSKKSNKEIFDEAVKLFNSNKNDEAKAYFEHLISKNNRPATSNFYLGEIAYKEKSYATAIKHYQKSIELDDKASYLPKLLYHTGISFDKVGDTNSANRFYRALKVGYPDTKEAQATPERK</sequence>
<evidence type="ECO:0000313" key="4">
    <source>
        <dbReference type="EMBL" id="MDL0088894.1"/>
    </source>
</evidence>
<keyword evidence="2" id="KW-0175">Coiled coil</keyword>
<name>A0ABT7HR76_9BACT</name>
<dbReference type="InterPro" id="IPR011990">
    <property type="entry name" value="TPR-like_helical_dom_sf"/>
</dbReference>
<keyword evidence="3" id="KW-0732">Signal</keyword>
<feature type="repeat" description="TPR" evidence="1">
    <location>
        <begin position="195"/>
        <end position="228"/>
    </location>
</feature>
<keyword evidence="5" id="KW-1185">Reference proteome</keyword>
<dbReference type="Proteomes" id="UP001173801">
    <property type="component" value="Unassembled WGS sequence"/>
</dbReference>
<keyword evidence="1" id="KW-0802">TPR repeat</keyword>